<dbReference type="InterPro" id="IPR036397">
    <property type="entry name" value="RNaseH_sf"/>
</dbReference>
<keyword evidence="4" id="KW-1185">Reference proteome</keyword>
<evidence type="ECO:0000313" key="4">
    <source>
        <dbReference type="Proteomes" id="UP000234331"/>
    </source>
</evidence>
<dbReference type="InterPro" id="IPR050900">
    <property type="entry name" value="Transposase_IS3/IS150/IS904"/>
</dbReference>
<reference evidence="3 4" key="1">
    <citation type="submission" date="2017-06" db="EMBL/GenBank/DDBJ databases">
        <authorList>
            <person name="Kim H.J."/>
            <person name="Triplett B.A."/>
        </authorList>
    </citation>
    <scope>NUCLEOTIDE SEQUENCE [LARGE SCALE GENOMIC DNA]</scope>
    <source>
        <strain evidence="3">FRACA_ARgP5</strain>
    </source>
</reference>
<dbReference type="EMBL" id="FZMO01000564">
    <property type="protein sequence ID" value="SNQ52183.1"/>
    <property type="molecule type" value="Genomic_DNA"/>
</dbReference>
<dbReference type="PANTHER" id="PTHR46889">
    <property type="entry name" value="TRANSPOSASE INSF FOR INSERTION SEQUENCE IS3B-RELATED"/>
    <property type="match status" value="1"/>
</dbReference>
<gene>
    <name evidence="3" type="ORF">FRACA_950002</name>
</gene>
<dbReference type="AlphaFoldDB" id="A0A2I2L2N0"/>
<dbReference type="InterPro" id="IPR001584">
    <property type="entry name" value="Integrase_cat-core"/>
</dbReference>
<evidence type="ECO:0000259" key="2">
    <source>
        <dbReference type="PROSITE" id="PS50994"/>
    </source>
</evidence>
<dbReference type="SUPFAM" id="SSF53098">
    <property type="entry name" value="Ribonuclease H-like"/>
    <property type="match status" value="1"/>
</dbReference>
<dbReference type="Proteomes" id="UP000234331">
    <property type="component" value="Unassembled WGS sequence"/>
</dbReference>
<name>A0A2I2L2N0_9ACTN</name>
<evidence type="ECO:0000256" key="1">
    <source>
        <dbReference type="SAM" id="MobiDB-lite"/>
    </source>
</evidence>
<dbReference type="PANTHER" id="PTHR46889:SF4">
    <property type="entry name" value="TRANSPOSASE INSO FOR INSERTION SEQUENCE ELEMENT IS911B-RELATED"/>
    <property type="match status" value="1"/>
</dbReference>
<dbReference type="NCBIfam" id="NF033516">
    <property type="entry name" value="transpos_IS3"/>
    <property type="match status" value="1"/>
</dbReference>
<feature type="region of interest" description="Disordered" evidence="1">
    <location>
        <begin position="26"/>
        <end position="48"/>
    </location>
</feature>
<dbReference type="InterPro" id="IPR048020">
    <property type="entry name" value="Transpos_IS3"/>
</dbReference>
<feature type="domain" description="Integrase catalytic" evidence="2">
    <location>
        <begin position="120"/>
        <end position="285"/>
    </location>
</feature>
<proteinExistence type="predicted"/>
<protein>
    <submittedName>
        <fullName evidence="3">Transposase</fullName>
    </submittedName>
</protein>
<dbReference type="Pfam" id="PF00665">
    <property type="entry name" value="rve"/>
    <property type="match status" value="1"/>
</dbReference>
<feature type="region of interest" description="Disordered" evidence="1">
    <location>
        <begin position="307"/>
        <end position="351"/>
    </location>
</feature>
<organism evidence="3 4">
    <name type="scientific">Frankia canadensis</name>
    <dbReference type="NCBI Taxonomy" id="1836972"/>
    <lineage>
        <taxon>Bacteria</taxon>
        <taxon>Bacillati</taxon>
        <taxon>Actinomycetota</taxon>
        <taxon>Actinomycetes</taxon>
        <taxon>Frankiales</taxon>
        <taxon>Frankiaceae</taxon>
        <taxon>Frankia</taxon>
    </lineage>
</organism>
<evidence type="ECO:0000313" key="3">
    <source>
        <dbReference type="EMBL" id="SNQ52183.1"/>
    </source>
</evidence>
<dbReference type="Gene3D" id="3.30.420.10">
    <property type="entry name" value="Ribonuclease H-like superfamily/Ribonuclease H"/>
    <property type="match status" value="1"/>
</dbReference>
<dbReference type="InterPro" id="IPR012337">
    <property type="entry name" value="RNaseH-like_sf"/>
</dbReference>
<sequence length="351" mass="39190">MELAGVVGPAKACELTGRSRATFYRRHRPPVAAARRSPKPYSERVQPRALSPGERAEVLAVLNSERFADMSPASVWATLLDEGVYLASWRTFYRILAAEGQTGERRGQATHPPHVKPELLAAAPNRVWTWDITKIKGPSKHSYFYLYVILDIFSRYVVGWMLASNESGELAKELVTQTCEKYGVDTLRLTVHADRGSSMTSKTVAMLYADLDIVRSHSRPRVSNDNPYSESQFKTLKYRPDFPDRFGTIAEARQFCRRFFAWYNHEHRHSGIGYLAPAVVYFGQAEAVHAARGHVLDAAYAAHPERFVNRPPVPPPLPKPAGINHKPGDQADAAGVPERSEVVPPQRSTTG</sequence>
<dbReference type="PROSITE" id="PS50994">
    <property type="entry name" value="INTEGRASE"/>
    <property type="match status" value="1"/>
</dbReference>
<dbReference type="GO" id="GO:0003676">
    <property type="term" value="F:nucleic acid binding"/>
    <property type="evidence" value="ECO:0007669"/>
    <property type="project" value="InterPro"/>
</dbReference>
<accession>A0A2I2L2N0</accession>
<dbReference type="GO" id="GO:0015074">
    <property type="term" value="P:DNA integration"/>
    <property type="evidence" value="ECO:0007669"/>
    <property type="project" value="InterPro"/>
</dbReference>